<gene>
    <name evidence="1" type="ORF">LOK49_LG02G03105</name>
</gene>
<reference evidence="1 2" key="1">
    <citation type="journal article" date="2022" name="Plant J.">
        <title>Chromosome-level genome of Camellia lanceoleosa provides a valuable resource for understanding genome evolution and self-incompatibility.</title>
        <authorList>
            <person name="Gong W."/>
            <person name="Xiao S."/>
            <person name="Wang L."/>
            <person name="Liao Z."/>
            <person name="Chang Y."/>
            <person name="Mo W."/>
            <person name="Hu G."/>
            <person name="Li W."/>
            <person name="Zhao G."/>
            <person name="Zhu H."/>
            <person name="Hu X."/>
            <person name="Ji K."/>
            <person name="Xiang X."/>
            <person name="Song Q."/>
            <person name="Yuan D."/>
            <person name="Jin S."/>
            <person name="Zhang L."/>
        </authorList>
    </citation>
    <scope>NUCLEOTIDE SEQUENCE [LARGE SCALE GENOMIC DNA]</scope>
    <source>
        <strain evidence="1">SQ_2022a</strain>
    </source>
</reference>
<comment type="caution">
    <text evidence="1">The sequence shown here is derived from an EMBL/GenBank/DDBJ whole genome shotgun (WGS) entry which is preliminary data.</text>
</comment>
<name>A0ACC0IH39_9ERIC</name>
<protein>
    <submittedName>
        <fullName evidence="1">Sucrose nonfermenting 4-like protein</fullName>
    </submittedName>
</protein>
<sequence>MFYSGMDYAKETGETVEGTTLIPTRWYGHYPMTPVEGCPTVFQTICSLLPSYHQYKIVVDGKWRHDEHQPFENGNYGTMNLFLSEESIMFWNPKSTNAFGSNMDVDNVAFRCLVRVSGGPLHEALPRVSEADLEVSHHHITIFLSTHMVIALDVNLPVKQAFHILHEQGIPMAPLGDFCKGQFVGVLSALDFIMIVKELSSHGSNLMKEKLETHIISTWKDAKSYLSRQIDGNGRLFPRQLVHARPDENLKDVALKILQNNVATVSVIHSSSGICRYFKHSFRTLLMLQLPICAIPLGTWVPGIGETNRRPLAMLRPHSSLGLALSLLLQVSSIPIVDDNDSLLNIYSRSDINALAKDKIYTHINLEEMTINQLGQEPYSPYGSNSQRCHMCLRSDPLHKVIERLANPGLSKFNNILRVMPLSLIFDGIFRCYAVVIALFVVVAETEWGFIMKFWKVLEYWACRGMLQIFVAVMTRAYPEDSGEREELILLQNISCYMLLSCGVVYIISGILCIGHFKRARQKKEVSRDQAVRDLQELERRREELEALLLIDERV</sequence>
<dbReference type="EMBL" id="CM045760">
    <property type="protein sequence ID" value="KAI8024682.1"/>
    <property type="molecule type" value="Genomic_DNA"/>
</dbReference>
<keyword evidence="2" id="KW-1185">Reference proteome</keyword>
<dbReference type="Proteomes" id="UP001060215">
    <property type="component" value="Chromosome 3"/>
</dbReference>
<accession>A0ACC0IH39</accession>
<organism evidence="1 2">
    <name type="scientific">Camellia lanceoleosa</name>
    <dbReference type="NCBI Taxonomy" id="1840588"/>
    <lineage>
        <taxon>Eukaryota</taxon>
        <taxon>Viridiplantae</taxon>
        <taxon>Streptophyta</taxon>
        <taxon>Embryophyta</taxon>
        <taxon>Tracheophyta</taxon>
        <taxon>Spermatophyta</taxon>
        <taxon>Magnoliopsida</taxon>
        <taxon>eudicotyledons</taxon>
        <taxon>Gunneridae</taxon>
        <taxon>Pentapetalae</taxon>
        <taxon>asterids</taxon>
        <taxon>Ericales</taxon>
        <taxon>Theaceae</taxon>
        <taxon>Camellia</taxon>
    </lineage>
</organism>
<proteinExistence type="predicted"/>
<evidence type="ECO:0000313" key="1">
    <source>
        <dbReference type="EMBL" id="KAI8024682.1"/>
    </source>
</evidence>
<evidence type="ECO:0000313" key="2">
    <source>
        <dbReference type="Proteomes" id="UP001060215"/>
    </source>
</evidence>